<reference evidence="3 4" key="1">
    <citation type="submission" date="2024-09" db="EMBL/GenBank/DDBJ databases">
        <title>Rethinking Asexuality: The Enigmatic Case of Functional Sexual Genes in Lepraria (Stereocaulaceae).</title>
        <authorList>
            <person name="Doellman M."/>
            <person name="Sun Y."/>
            <person name="Barcenas-Pena A."/>
            <person name="Lumbsch H.T."/>
            <person name="Grewe F."/>
        </authorList>
    </citation>
    <scope>NUCLEOTIDE SEQUENCE [LARGE SCALE GENOMIC DNA]</scope>
    <source>
        <strain evidence="3 4">Grewe 0041</strain>
    </source>
</reference>
<dbReference type="Gene3D" id="3.10.129.110">
    <property type="entry name" value="Polyketide synthase dehydratase"/>
    <property type="match status" value="1"/>
</dbReference>
<dbReference type="InterPro" id="IPR050091">
    <property type="entry name" value="PKS_NRPS_Biosynth_Enz"/>
</dbReference>
<proteinExistence type="predicted"/>
<comment type="caution">
    <text evidence="3">The sequence shown here is derived from an EMBL/GenBank/DDBJ whole genome shotgun (WGS) entry which is preliminary data.</text>
</comment>
<dbReference type="PANTHER" id="PTHR43775:SF29">
    <property type="entry name" value="ASPERFURANONE POLYKETIDE SYNTHASE AFOG-RELATED"/>
    <property type="match status" value="1"/>
</dbReference>
<accession>A0ABR4AWP5</accession>
<evidence type="ECO:0000313" key="3">
    <source>
        <dbReference type="EMBL" id="KAL2050092.1"/>
    </source>
</evidence>
<comment type="caution">
    <text evidence="1">Lacks conserved residue(s) required for the propagation of feature annotation.</text>
</comment>
<dbReference type="PROSITE" id="PS52019">
    <property type="entry name" value="PKS_MFAS_DH"/>
    <property type="match status" value="1"/>
</dbReference>
<name>A0ABR4AWP5_9LECA</name>
<gene>
    <name evidence="3" type="ORF">ABVK25_009595</name>
</gene>
<dbReference type="PANTHER" id="PTHR43775">
    <property type="entry name" value="FATTY ACID SYNTHASE"/>
    <property type="match status" value="1"/>
</dbReference>
<dbReference type="Proteomes" id="UP001590951">
    <property type="component" value="Unassembled WGS sequence"/>
</dbReference>
<dbReference type="EMBL" id="JBHFEH010000052">
    <property type="protein sequence ID" value="KAL2050092.1"/>
    <property type="molecule type" value="Genomic_DNA"/>
</dbReference>
<feature type="region of interest" description="C-terminal hotdog fold" evidence="1">
    <location>
        <begin position="240"/>
        <end position="255"/>
    </location>
</feature>
<evidence type="ECO:0000259" key="2">
    <source>
        <dbReference type="PROSITE" id="PS52019"/>
    </source>
</evidence>
<dbReference type="SMART" id="SM00826">
    <property type="entry name" value="PKS_DH"/>
    <property type="match status" value="1"/>
</dbReference>
<dbReference type="InterPro" id="IPR049552">
    <property type="entry name" value="PKS_DH_N"/>
</dbReference>
<dbReference type="InterPro" id="IPR049900">
    <property type="entry name" value="PKS_mFAS_DH"/>
</dbReference>
<dbReference type="InterPro" id="IPR042104">
    <property type="entry name" value="PKS_dehydratase_sf"/>
</dbReference>
<evidence type="ECO:0000313" key="4">
    <source>
        <dbReference type="Proteomes" id="UP001590951"/>
    </source>
</evidence>
<dbReference type="InterPro" id="IPR020807">
    <property type="entry name" value="PKS_DH"/>
</dbReference>
<evidence type="ECO:0000256" key="1">
    <source>
        <dbReference type="PROSITE-ProRule" id="PRU01363"/>
    </source>
</evidence>
<sequence length="255" mass="28942">MGQIGYISALKKDVSASQTLVDLAGHLCCLGCLVDLLAVNGLPERSDLEMLTDLPPYSFNHSQIYWHESRISKNFRFRKHSPHELLGTPSSDWNPLEAKWRHTIRRTENPWVKDHKFNGSELYPAAGMILMAFEAAHQVANSNGVKSVRSYKFKDATFVKALVLSMADEAVETQSYLLPRKADGTTSSIWNDFRLCMLSNNEWAENCRGTSIVEYDEADVEVGAGFEAQELRKRYRSYISATVPQEWIRSRCTKT</sequence>
<keyword evidence="4" id="KW-1185">Reference proteome</keyword>
<organism evidence="3 4">
    <name type="scientific">Lepraria finkii</name>
    <dbReference type="NCBI Taxonomy" id="1340010"/>
    <lineage>
        <taxon>Eukaryota</taxon>
        <taxon>Fungi</taxon>
        <taxon>Dikarya</taxon>
        <taxon>Ascomycota</taxon>
        <taxon>Pezizomycotina</taxon>
        <taxon>Lecanoromycetes</taxon>
        <taxon>OSLEUM clade</taxon>
        <taxon>Lecanoromycetidae</taxon>
        <taxon>Lecanorales</taxon>
        <taxon>Lecanorineae</taxon>
        <taxon>Stereocaulaceae</taxon>
        <taxon>Lepraria</taxon>
    </lineage>
</organism>
<dbReference type="Pfam" id="PF21089">
    <property type="entry name" value="PKS_DH_N"/>
    <property type="match status" value="1"/>
</dbReference>
<protein>
    <recommendedName>
        <fullName evidence="2">PKS/mFAS DH domain-containing protein</fullName>
    </recommendedName>
</protein>
<feature type="domain" description="PKS/mFAS DH" evidence="2">
    <location>
        <begin position="83"/>
        <end position="255"/>
    </location>
</feature>
<feature type="region of interest" description="N-terminal hotdog fold" evidence="1">
    <location>
        <begin position="83"/>
        <end position="218"/>
    </location>
</feature>